<gene>
    <name evidence="2" type="ORF">FOB41_22720</name>
</gene>
<dbReference type="RefSeq" id="WP_044459019.1">
    <property type="nucleotide sequence ID" value="NZ_CP050899.1"/>
</dbReference>
<feature type="signal peptide" evidence="1">
    <location>
        <begin position="1"/>
        <end position="19"/>
    </location>
</feature>
<evidence type="ECO:0000313" key="3">
    <source>
        <dbReference type="Proteomes" id="UP000500870"/>
    </source>
</evidence>
<reference evidence="2 3" key="1">
    <citation type="submission" date="2020-04" db="EMBL/GenBank/DDBJ databases">
        <title>FDA dAtabase for Regulatory Grade micrObial Sequences (FDA-ARGOS): Supporting development and validation of Infectious Disease Dx tests.</title>
        <authorList>
            <person name="Sciortino C."/>
            <person name="Tallon L."/>
            <person name="Sadzewicz L."/>
            <person name="Vavikolanu K."/>
            <person name="Mehta A."/>
            <person name="Aluvathingal J."/>
            <person name="Nadendla S."/>
            <person name="Nandy P."/>
            <person name="Geyer C."/>
            <person name="Yan Y."/>
            <person name="Sichtig H."/>
        </authorList>
    </citation>
    <scope>NUCLEOTIDE SEQUENCE [LARGE SCALE GENOMIC DNA]</scope>
    <source>
        <strain evidence="2 3">FDAARGOS_633</strain>
    </source>
</reference>
<organism evidence="2 3">
    <name type="scientific">Agrobacterium pusense</name>
    <dbReference type="NCBI Taxonomy" id="648995"/>
    <lineage>
        <taxon>Bacteria</taxon>
        <taxon>Pseudomonadati</taxon>
        <taxon>Pseudomonadota</taxon>
        <taxon>Alphaproteobacteria</taxon>
        <taxon>Hyphomicrobiales</taxon>
        <taxon>Rhizobiaceae</taxon>
        <taxon>Rhizobium/Agrobacterium group</taxon>
        <taxon>Agrobacterium</taxon>
    </lineage>
</organism>
<name>A0A6H0ZUP8_9HYPH</name>
<dbReference type="Proteomes" id="UP000500870">
    <property type="component" value="Chromosome 3"/>
</dbReference>
<dbReference type="EMBL" id="CP050899">
    <property type="protein sequence ID" value="QIX23953.1"/>
    <property type="molecule type" value="Genomic_DNA"/>
</dbReference>
<keyword evidence="1" id="KW-0732">Signal</keyword>
<protein>
    <submittedName>
        <fullName evidence="2">Uncharacterized protein</fullName>
    </submittedName>
</protein>
<evidence type="ECO:0000313" key="2">
    <source>
        <dbReference type="EMBL" id="QIX23953.1"/>
    </source>
</evidence>
<sequence>MRLKLALSVVLSVTFTAAAAEARTQLHFYGTVPVTGNHVLEMAYQAALDRCSFEGYPSYGDVGFYAGAYGSAHVRSCMYRKGFVFENGEPFAYPVRKATYLSW</sequence>
<evidence type="ECO:0000256" key="1">
    <source>
        <dbReference type="SAM" id="SignalP"/>
    </source>
</evidence>
<proteinExistence type="predicted"/>
<feature type="chain" id="PRO_5026197524" evidence="1">
    <location>
        <begin position="20"/>
        <end position="103"/>
    </location>
</feature>
<accession>A0A6H0ZUP8</accession>
<dbReference type="AlphaFoldDB" id="A0A6H0ZUP8"/>